<evidence type="ECO:0000256" key="4">
    <source>
        <dbReference type="ARBA" id="ARBA00023163"/>
    </source>
</evidence>
<dbReference type="Gene3D" id="3.40.190.290">
    <property type="match status" value="1"/>
</dbReference>
<dbReference type="PANTHER" id="PTHR30537:SF1">
    <property type="entry name" value="HTH-TYPE TRANSCRIPTIONAL REGULATOR PGRR"/>
    <property type="match status" value="1"/>
</dbReference>
<reference evidence="6" key="1">
    <citation type="submission" date="2023-07" db="EMBL/GenBank/DDBJ databases">
        <title>Sorghum-associated microbial communities from plants grown in Nebraska, USA.</title>
        <authorList>
            <person name="Schachtman D."/>
        </authorList>
    </citation>
    <scope>NUCLEOTIDE SEQUENCE</scope>
    <source>
        <strain evidence="6">DS3754</strain>
    </source>
</reference>
<keyword evidence="2" id="KW-0805">Transcription regulation</keyword>
<dbReference type="GO" id="GO:0003700">
    <property type="term" value="F:DNA-binding transcription factor activity"/>
    <property type="evidence" value="ECO:0007669"/>
    <property type="project" value="InterPro"/>
</dbReference>
<dbReference type="SUPFAM" id="SSF53850">
    <property type="entry name" value="Periplasmic binding protein-like II"/>
    <property type="match status" value="1"/>
</dbReference>
<feature type="domain" description="HTH lysR-type" evidence="5">
    <location>
        <begin position="4"/>
        <end position="61"/>
    </location>
</feature>
<dbReference type="Pfam" id="PF03466">
    <property type="entry name" value="LysR_substrate"/>
    <property type="match status" value="1"/>
</dbReference>
<comment type="similarity">
    <text evidence="1">Belongs to the LysR transcriptional regulatory family.</text>
</comment>
<dbReference type="PROSITE" id="PS50931">
    <property type="entry name" value="HTH_LYSR"/>
    <property type="match status" value="1"/>
</dbReference>
<dbReference type="InterPro" id="IPR000847">
    <property type="entry name" value="LysR_HTH_N"/>
</dbReference>
<dbReference type="FunFam" id="3.40.190.290:FF:000012">
    <property type="entry name" value="Transcriptional regulator, LysR family"/>
    <property type="match status" value="1"/>
</dbReference>
<dbReference type="AlphaFoldDB" id="A0AAW8D023"/>
<evidence type="ECO:0000313" key="7">
    <source>
        <dbReference type="Proteomes" id="UP001242045"/>
    </source>
</evidence>
<dbReference type="SUPFAM" id="SSF46785">
    <property type="entry name" value="Winged helix' DNA-binding domain"/>
    <property type="match status" value="1"/>
</dbReference>
<dbReference type="Proteomes" id="UP001242045">
    <property type="component" value="Unassembled WGS sequence"/>
</dbReference>
<sequence length="300" mass="33640">MPRDDFNDLLAFLSVARERSFTRAAARLGVSPSSLSHKVRGLESRMGVRLLTRTTRSVTPTEAGERLMATVAPQFDAIETELESLAEFRDKPAGTVRITAVDTVADLFIWPRLAPLLQQYPDIKLEIDTSYRMVDIVEERYDIGVRTGEAIDRDMVSVRLTPDFRRLIVGAPAYFENHPEPHTPQDLLQHNCITLRLATRGGLFAWPLMREGQAERVQVQGQLTFNGTYQILQAALDGCGLAFSPEYLAGPHVQAGRLRCVMEEWFPTSPGFFMYYPSRRQKTQAVAMVIDALRLGDAPG</sequence>
<dbReference type="InterPro" id="IPR058163">
    <property type="entry name" value="LysR-type_TF_proteobact-type"/>
</dbReference>
<gene>
    <name evidence="6" type="ORF">J2W31_002904</name>
</gene>
<dbReference type="PRINTS" id="PR00039">
    <property type="entry name" value="HTHLYSR"/>
</dbReference>
<dbReference type="FunFam" id="1.10.10.10:FF:000001">
    <property type="entry name" value="LysR family transcriptional regulator"/>
    <property type="match status" value="1"/>
</dbReference>
<organism evidence="6 7">
    <name type="scientific">Variovorax boronicumulans</name>
    <dbReference type="NCBI Taxonomy" id="436515"/>
    <lineage>
        <taxon>Bacteria</taxon>
        <taxon>Pseudomonadati</taxon>
        <taxon>Pseudomonadota</taxon>
        <taxon>Betaproteobacteria</taxon>
        <taxon>Burkholderiales</taxon>
        <taxon>Comamonadaceae</taxon>
        <taxon>Variovorax</taxon>
    </lineage>
</organism>
<dbReference type="EMBL" id="JAUSRD010000006">
    <property type="protein sequence ID" value="MDP9893789.1"/>
    <property type="molecule type" value="Genomic_DNA"/>
</dbReference>
<protein>
    <submittedName>
        <fullName evidence="6">DNA-binding transcriptional LysR family regulator</fullName>
    </submittedName>
</protein>
<comment type="caution">
    <text evidence="6">The sequence shown here is derived from an EMBL/GenBank/DDBJ whole genome shotgun (WGS) entry which is preliminary data.</text>
</comment>
<dbReference type="RefSeq" id="WP_307685159.1">
    <property type="nucleotide sequence ID" value="NZ_JAUSRD010000006.1"/>
</dbReference>
<evidence type="ECO:0000313" key="6">
    <source>
        <dbReference type="EMBL" id="MDP9893789.1"/>
    </source>
</evidence>
<evidence type="ECO:0000256" key="2">
    <source>
        <dbReference type="ARBA" id="ARBA00023015"/>
    </source>
</evidence>
<dbReference type="Pfam" id="PF00126">
    <property type="entry name" value="HTH_1"/>
    <property type="match status" value="1"/>
</dbReference>
<evidence type="ECO:0000259" key="5">
    <source>
        <dbReference type="PROSITE" id="PS50931"/>
    </source>
</evidence>
<dbReference type="PANTHER" id="PTHR30537">
    <property type="entry name" value="HTH-TYPE TRANSCRIPTIONAL REGULATOR"/>
    <property type="match status" value="1"/>
</dbReference>
<keyword evidence="3 6" id="KW-0238">DNA-binding</keyword>
<dbReference type="InterPro" id="IPR036390">
    <property type="entry name" value="WH_DNA-bd_sf"/>
</dbReference>
<dbReference type="Gene3D" id="1.10.10.10">
    <property type="entry name" value="Winged helix-like DNA-binding domain superfamily/Winged helix DNA-binding domain"/>
    <property type="match status" value="1"/>
</dbReference>
<dbReference type="InterPro" id="IPR005119">
    <property type="entry name" value="LysR_subst-bd"/>
</dbReference>
<evidence type="ECO:0000256" key="1">
    <source>
        <dbReference type="ARBA" id="ARBA00009437"/>
    </source>
</evidence>
<evidence type="ECO:0000256" key="3">
    <source>
        <dbReference type="ARBA" id="ARBA00023125"/>
    </source>
</evidence>
<dbReference type="InterPro" id="IPR036388">
    <property type="entry name" value="WH-like_DNA-bd_sf"/>
</dbReference>
<keyword evidence="4" id="KW-0804">Transcription</keyword>
<dbReference type="GO" id="GO:0043565">
    <property type="term" value="F:sequence-specific DNA binding"/>
    <property type="evidence" value="ECO:0007669"/>
    <property type="project" value="TreeGrafter"/>
</dbReference>
<dbReference type="CDD" id="cd08474">
    <property type="entry name" value="PBP2_CrgA_like_5"/>
    <property type="match status" value="1"/>
</dbReference>
<accession>A0AAW8D023</accession>
<dbReference type="GO" id="GO:0006351">
    <property type="term" value="P:DNA-templated transcription"/>
    <property type="evidence" value="ECO:0007669"/>
    <property type="project" value="TreeGrafter"/>
</dbReference>
<name>A0AAW8D023_9BURK</name>
<proteinExistence type="inferred from homology"/>